<protein>
    <recommendedName>
        <fullName evidence="8">Probable molybdenum cofactor guanylyltransferase</fullName>
        <shortName evidence="8">MoCo guanylyltransferase</shortName>
        <ecNumber evidence="8">2.7.7.77</ecNumber>
    </recommendedName>
    <alternativeName>
        <fullName evidence="8">GTP:molybdopterin guanylyltransferase</fullName>
    </alternativeName>
    <alternativeName>
        <fullName evidence="8">Mo-MPT guanylyltransferase</fullName>
    </alternativeName>
    <alternativeName>
        <fullName evidence="8">Molybdopterin guanylyltransferase</fullName>
    </alternativeName>
    <alternativeName>
        <fullName evidence="8">Molybdopterin-guanine dinucleotide synthase</fullName>
        <shortName evidence="8">MGD synthase</shortName>
    </alternativeName>
</protein>
<comment type="function">
    <text evidence="8">Transfers a GMP moiety from GTP to Mo-molybdopterin (Mo-MPT) cofactor (Moco or molybdenum cofactor) to form Mo-molybdopterin guanine dinucleotide (Mo-MGD) cofactor.</text>
</comment>
<dbReference type="Proteomes" id="UP001203207">
    <property type="component" value="Unassembled WGS sequence"/>
</dbReference>
<evidence type="ECO:0000256" key="1">
    <source>
        <dbReference type="ARBA" id="ARBA00022490"/>
    </source>
</evidence>
<keyword evidence="7 8" id="KW-0501">Molybdenum cofactor biosynthesis</keyword>
<keyword evidence="11" id="KW-1185">Reference proteome</keyword>
<sequence>MRAGVILAGGRSTRFGEADKAVADLAGTPMIRRVADRLLTVVDEIVVNCRADQRDAIEAAMSEYPLTVSIAEDTNPDAGPMAGIYAGLDQLTTHSDATYAFVVACDMPFVDPGLVSYLFSIAETEDTEAVVPKLADEWFQTTHAVYQIDRMERACERALSEGDRKILPALFELSYQVVSDAAIRTHGTTESFRNCNTIEEFRDAERQFLDS</sequence>
<dbReference type="InterPro" id="IPR025877">
    <property type="entry name" value="MobA-like_NTP_Trfase"/>
</dbReference>
<dbReference type="GO" id="GO:0005525">
    <property type="term" value="F:GTP binding"/>
    <property type="evidence" value="ECO:0007669"/>
    <property type="project" value="UniProtKB-UniRule"/>
</dbReference>
<evidence type="ECO:0000313" key="11">
    <source>
        <dbReference type="Proteomes" id="UP001203207"/>
    </source>
</evidence>
<reference evidence="10" key="2">
    <citation type="submission" date="2022-02" db="EMBL/GenBank/DDBJ databases">
        <authorList>
            <person name="Elcheninov A.G."/>
            <person name="Sorokin D.Y."/>
            <person name="Kublanov I.V."/>
        </authorList>
    </citation>
    <scope>NUCLEOTIDE SEQUENCE</scope>
    <source>
        <strain evidence="10">AArc-St2</strain>
    </source>
</reference>
<accession>A0AAE3FWH1</accession>
<dbReference type="GO" id="GO:0046872">
    <property type="term" value="F:metal ion binding"/>
    <property type="evidence" value="ECO:0007669"/>
    <property type="project" value="UniProtKB-KW"/>
</dbReference>
<dbReference type="SUPFAM" id="SSF53448">
    <property type="entry name" value="Nucleotide-diphospho-sugar transferases"/>
    <property type="match status" value="1"/>
</dbReference>
<dbReference type="GO" id="GO:0006777">
    <property type="term" value="P:Mo-molybdopterin cofactor biosynthetic process"/>
    <property type="evidence" value="ECO:0007669"/>
    <property type="project" value="UniProtKB-KW"/>
</dbReference>
<evidence type="ECO:0000256" key="4">
    <source>
        <dbReference type="ARBA" id="ARBA00022741"/>
    </source>
</evidence>
<dbReference type="PANTHER" id="PTHR19136">
    <property type="entry name" value="MOLYBDENUM COFACTOR GUANYLYLTRANSFERASE"/>
    <property type="match status" value="1"/>
</dbReference>
<evidence type="ECO:0000256" key="7">
    <source>
        <dbReference type="ARBA" id="ARBA00023150"/>
    </source>
</evidence>
<organism evidence="10 11">
    <name type="scientific">Natronocalculus amylovorans</name>
    <dbReference type="NCBI Taxonomy" id="2917812"/>
    <lineage>
        <taxon>Archaea</taxon>
        <taxon>Methanobacteriati</taxon>
        <taxon>Methanobacteriota</taxon>
        <taxon>Stenosarchaea group</taxon>
        <taxon>Halobacteria</taxon>
        <taxon>Halobacteriales</taxon>
        <taxon>Haloferacaceae</taxon>
        <taxon>Natronocalculus</taxon>
    </lineage>
</organism>
<dbReference type="GO" id="GO:0005737">
    <property type="term" value="C:cytoplasm"/>
    <property type="evidence" value="ECO:0007669"/>
    <property type="project" value="UniProtKB-SubCell"/>
</dbReference>
<feature type="binding site" evidence="8">
    <location>
        <position position="20"/>
    </location>
    <ligand>
        <name>GTP</name>
        <dbReference type="ChEBI" id="CHEBI:37565"/>
    </ligand>
</feature>
<evidence type="ECO:0000256" key="6">
    <source>
        <dbReference type="ARBA" id="ARBA00023134"/>
    </source>
</evidence>
<dbReference type="Pfam" id="PF12804">
    <property type="entry name" value="NTP_transf_3"/>
    <property type="match status" value="1"/>
</dbReference>
<comment type="subcellular location">
    <subcellularLocation>
        <location evidence="8">Cytoplasm</location>
    </subcellularLocation>
</comment>
<comment type="catalytic activity">
    <reaction evidence="8">
        <text>Mo-molybdopterin + GTP + H(+) = Mo-molybdopterin guanine dinucleotide + diphosphate</text>
        <dbReference type="Rhea" id="RHEA:34243"/>
        <dbReference type="ChEBI" id="CHEBI:15378"/>
        <dbReference type="ChEBI" id="CHEBI:33019"/>
        <dbReference type="ChEBI" id="CHEBI:37565"/>
        <dbReference type="ChEBI" id="CHEBI:71302"/>
        <dbReference type="ChEBI" id="CHEBI:71310"/>
        <dbReference type="EC" id="2.7.7.77"/>
    </reaction>
</comment>
<keyword evidence="1 8" id="KW-0963">Cytoplasm</keyword>
<feature type="binding site" evidence="8">
    <location>
        <position position="106"/>
    </location>
    <ligand>
        <name>Mg(2+)</name>
        <dbReference type="ChEBI" id="CHEBI:18420"/>
    </ligand>
</feature>
<keyword evidence="5 8" id="KW-0460">Magnesium</keyword>
<reference evidence="10" key="1">
    <citation type="journal article" date="2022" name="Syst. Appl. Microbiol.">
        <title>Natronocalculus amylovorans gen. nov., sp. nov., and Natranaeroarchaeum aerophilus sp. nov., dominant culturable amylolytic natronoarchaea from hypersaline soda lakes in southwestern Siberia.</title>
        <authorList>
            <person name="Sorokin D.Y."/>
            <person name="Elcheninov A.G."/>
            <person name="Khizhniak T.V."/>
            <person name="Koenen M."/>
            <person name="Bale N.J."/>
            <person name="Damste J.S.S."/>
            <person name="Kublanov I.V."/>
        </authorList>
    </citation>
    <scope>NUCLEOTIDE SEQUENCE</scope>
    <source>
        <strain evidence="10">AArc-St2</strain>
    </source>
</reference>
<evidence type="ECO:0000256" key="2">
    <source>
        <dbReference type="ARBA" id="ARBA00022679"/>
    </source>
</evidence>
<dbReference type="InterPro" id="IPR029044">
    <property type="entry name" value="Nucleotide-diphossugar_trans"/>
</dbReference>
<feature type="binding site" evidence="8">
    <location>
        <position position="48"/>
    </location>
    <ligand>
        <name>GTP</name>
        <dbReference type="ChEBI" id="CHEBI:37565"/>
    </ligand>
</feature>
<dbReference type="EMBL" id="JAKRVX010000002">
    <property type="protein sequence ID" value="MCL9816496.1"/>
    <property type="molecule type" value="Genomic_DNA"/>
</dbReference>
<feature type="domain" description="MobA-like NTP transferase" evidence="9">
    <location>
        <begin position="4"/>
        <end position="167"/>
    </location>
</feature>
<dbReference type="HAMAP" id="MF_00316">
    <property type="entry name" value="MobA"/>
    <property type="match status" value="1"/>
</dbReference>
<feature type="binding site" evidence="8">
    <location>
        <begin position="7"/>
        <end position="9"/>
    </location>
    <ligand>
        <name>GTP</name>
        <dbReference type="ChEBI" id="CHEBI:37565"/>
    </ligand>
</feature>
<dbReference type="EC" id="2.7.7.77" evidence="8"/>
<evidence type="ECO:0000259" key="9">
    <source>
        <dbReference type="Pfam" id="PF12804"/>
    </source>
</evidence>
<comment type="caution">
    <text evidence="10">The sequence shown here is derived from an EMBL/GenBank/DDBJ whole genome shotgun (WGS) entry which is preliminary data.</text>
</comment>
<proteinExistence type="inferred from homology"/>
<feature type="binding site" evidence="8">
    <location>
        <position position="106"/>
    </location>
    <ligand>
        <name>GTP</name>
        <dbReference type="ChEBI" id="CHEBI:37565"/>
    </ligand>
</feature>
<evidence type="ECO:0000256" key="5">
    <source>
        <dbReference type="ARBA" id="ARBA00022842"/>
    </source>
</evidence>
<keyword evidence="2 8" id="KW-0808">Transferase</keyword>
<comment type="similarity">
    <text evidence="8">Belongs to the MobA family.</text>
</comment>
<keyword evidence="10" id="KW-0548">Nucleotidyltransferase</keyword>
<comment type="domain">
    <text evidence="8">The N-terminal domain determines nucleotide recognition and specific binding, while the C-terminal domain determines the specific binding to the target protein.</text>
</comment>
<comment type="cofactor">
    <cofactor evidence="8">
        <name>Mg(2+)</name>
        <dbReference type="ChEBI" id="CHEBI:18420"/>
    </cofactor>
</comment>
<keyword evidence="6 8" id="KW-0342">GTP-binding</keyword>
<evidence type="ECO:0000256" key="3">
    <source>
        <dbReference type="ARBA" id="ARBA00022723"/>
    </source>
</evidence>
<name>A0AAE3FWH1_9EURY</name>
<gene>
    <name evidence="8" type="primary">mobA</name>
    <name evidence="10" type="ORF">AArcSt2_06005</name>
</gene>
<dbReference type="InterPro" id="IPR013482">
    <property type="entry name" value="Molybde_CF_guanTrfase"/>
</dbReference>
<dbReference type="Gene3D" id="3.90.550.10">
    <property type="entry name" value="Spore Coat Polysaccharide Biosynthesis Protein SpsA, Chain A"/>
    <property type="match status" value="1"/>
</dbReference>
<dbReference type="RefSeq" id="WP_250583430.1">
    <property type="nucleotide sequence ID" value="NZ_JAKRVX010000002.1"/>
</dbReference>
<keyword evidence="3 8" id="KW-0479">Metal-binding</keyword>
<dbReference type="CDD" id="cd02503">
    <property type="entry name" value="MobA"/>
    <property type="match status" value="1"/>
</dbReference>
<dbReference type="AlphaFoldDB" id="A0AAE3FWH1"/>
<dbReference type="GO" id="GO:0061603">
    <property type="term" value="F:molybdenum cofactor guanylyltransferase activity"/>
    <property type="evidence" value="ECO:0007669"/>
    <property type="project" value="UniProtKB-EC"/>
</dbReference>
<evidence type="ECO:0000256" key="8">
    <source>
        <dbReference type="HAMAP-Rule" id="MF_00316"/>
    </source>
</evidence>
<evidence type="ECO:0000313" key="10">
    <source>
        <dbReference type="EMBL" id="MCL9816496.1"/>
    </source>
</evidence>
<keyword evidence="4 8" id="KW-0547">Nucleotide-binding</keyword>
<dbReference type="PANTHER" id="PTHR19136:SF81">
    <property type="entry name" value="MOLYBDENUM COFACTOR GUANYLYLTRANSFERASE"/>
    <property type="match status" value="1"/>
</dbReference>
<feature type="binding site" evidence="8">
    <location>
        <position position="73"/>
    </location>
    <ligand>
        <name>GTP</name>
        <dbReference type="ChEBI" id="CHEBI:37565"/>
    </ligand>
</feature>